<dbReference type="PANTHER" id="PTHR43459:SF1">
    <property type="entry name" value="EG:BACN32G11.4 PROTEIN"/>
    <property type="match status" value="1"/>
</dbReference>
<name>A0ABY7M7K8_9CHLR</name>
<proteinExistence type="inferred from homology"/>
<dbReference type="PANTHER" id="PTHR43459">
    <property type="entry name" value="ENOYL-COA HYDRATASE"/>
    <property type="match status" value="1"/>
</dbReference>
<dbReference type="CDD" id="cd06558">
    <property type="entry name" value="crotonase-like"/>
    <property type="match status" value="1"/>
</dbReference>
<dbReference type="PROSITE" id="PS00166">
    <property type="entry name" value="ENOYL_COA_HYDRATASE"/>
    <property type="match status" value="1"/>
</dbReference>
<dbReference type="SUPFAM" id="SSF52096">
    <property type="entry name" value="ClpP/crotonase"/>
    <property type="match status" value="1"/>
</dbReference>
<evidence type="ECO:0000313" key="4">
    <source>
        <dbReference type="Proteomes" id="UP001212803"/>
    </source>
</evidence>
<sequence length="265" mass="28833">MQFRDIIYDVHEGVARITLNKPEKLNALSWGSWAEIENAVAMAEADDAVKAVVFTGAGRGFCAGTDLTTATREEDWPARPFPGRAGMMRSRFLATAQVYHCRKPTIAAVNGPCVGAGFSLAMACDIRIAAESARFSAIFVKRAIVADTGSTWLLPRLVGPEWAYRLLYTGEIIDARQAERIGLVSEVVPDDDLPAAAGALAGAIARGPSVAIELMKRLVQEGATRGLDEQIELEQFLQQITHATEDAAEGRQSFLEKREPRFKGR</sequence>
<organism evidence="3 4">
    <name type="scientific">Tepidiforma flava</name>
    <dbReference type="NCBI Taxonomy" id="3004094"/>
    <lineage>
        <taxon>Bacteria</taxon>
        <taxon>Bacillati</taxon>
        <taxon>Chloroflexota</taxon>
        <taxon>Tepidiformia</taxon>
        <taxon>Tepidiformales</taxon>
        <taxon>Tepidiformaceae</taxon>
        <taxon>Tepidiforma</taxon>
    </lineage>
</organism>
<dbReference type="Pfam" id="PF00378">
    <property type="entry name" value="ECH_1"/>
    <property type="match status" value="1"/>
</dbReference>
<evidence type="ECO:0000256" key="2">
    <source>
        <dbReference type="RuleBase" id="RU003707"/>
    </source>
</evidence>
<evidence type="ECO:0000256" key="1">
    <source>
        <dbReference type="ARBA" id="ARBA00005254"/>
    </source>
</evidence>
<comment type="similarity">
    <text evidence="1 2">Belongs to the enoyl-CoA hydratase/isomerase family.</text>
</comment>
<dbReference type="InterPro" id="IPR029045">
    <property type="entry name" value="ClpP/crotonase-like_dom_sf"/>
</dbReference>
<evidence type="ECO:0000313" key="3">
    <source>
        <dbReference type="EMBL" id="WBL36004.1"/>
    </source>
</evidence>
<dbReference type="RefSeq" id="WP_270056529.1">
    <property type="nucleotide sequence ID" value="NZ_CP115149.1"/>
</dbReference>
<keyword evidence="4" id="KW-1185">Reference proteome</keyword>
<dbReference type="InterPro" id="IPR018376">
    <property type="entry name" value="Enoyl-CoA_hyd/isom_CS"/>
</dbReference>
<dbReference type="Proteomes" id="UP001212803">
    <property type="component" value="Chromosome"/>
</dbReference>
<accession>A0ABY7M7K8</accession>
<gene>
    <name evidence="3" type="ORF">O0235_14740</name>
</gene>
<dbReference type="EMBL" id="CP115149">
    <property type="protein sequence ID" value="WBL36004.1"/>
    <property type="molecule type" value="Genomic_DNA"/>
</dbReference>
<dbReference type="InterPro" id="IPR014748">
    <property type="entry name" value="Enoyl-CoA_hydra_C"/>
</dbReference>
<dbReference type="Gene3D" id="3.90.226.10">
    <property type="entry name" value="2-enoyl-CoA Hydratase, Chain A, domain 1"/>
    <property type="match status" value="1"/>
</dbReference>
<dbReference type="Gene3D" id="1.10.12.10">
    <property type="entry name" value="Lyase 2-enoyl-coa Hydratase, Chain A, domain 2"/>
    <property type="match status" value="1"/>
</dbReference>
<protein>
    <submittedName>
        <fullName evidence="3">Enoyl-CoA hydratase-related protein</fullName>
    </submittedName>
</protein>
<reference evidence="3 4" key="1">
    <citation type="journal article" date="2023" name="ISME J.">
        <title>Thermophilic Dehalococcoidia with unusual traits shed light on an unexpected past.</title>
        <authorList>
            <person name="Palmer M."/>
            <person name="Covington J.K."/>
            <person name="Zhou E.M."/>
            <person name="Thomas S.C."/>
            <person name="Habib N."/>
            <person name="Seymour C.O."/>
            <person name="Lai D."/>
            <person name="Johnston J."/>
            <person name="Hashimi A."/>
            <person name="Jiao J.Y."/>
            <person name="Muok A.R."/>
            <person name="Liu L."/>
            <person name="Xian W.D."/>
            <person name="Zhi X.Y."/>
            <person name="Li M.M."/>
            <person name="Silva L.P."/>
            <person name="Bowen B.P."/>
            <person name="Louie K."/>
            <person name="Briegel A."/>
            <person name="Pett-Ridge J."/>
            <person name="Weber P.K."/>
            <person name="Tocheva E.I."/>
            <person name="Woyke T."/>
            <person name="Northen T.R."/>
            <person name="Mayali X."/>
            <person name="Li W.J."/>
            <person name="Hedlund B.P."/>
        </authorList>
    </citation>
    <scope>NUCLEOTIDE SEQUENCE [LARGE SCALE GENOMIC DNA]</scope>
    <source>
        <strain evidence="3 4">YIM 72310</strain>
    </source>
</reference>
<dbReference type="InterPro" id="IPR001753">
    <property type="entry name" value="Enoyl-CoA_hydra/iso"/>
</dbReference>